<comment type="caution">
    <text evidence="2">The sequence shown here is derived from an EMBL/GenBank/DDBJ whole genome shotgun (WGS) entry which is preliminary data.</text>
</comment>
<dbReference type="Proteomes" id="UP000445696">
    <property type="component" value="Unassembled WGS sequence"/>
</dbReference>
<dbReference type="SUPFAM" id="SSF50199">
    <property type="entry name" value="Staphylococcal nuclease"/>
    <property type="match status" value="1"/>
</dbReference>
<protein>
    <recommendedName>
        <fullName evidence="4">TNase-like domain-containing protein</fullName>
    </recommendedName>
</protein>
<feature type="signal peptide" evidence="1">
    <location>
        <begin position="1"/>
        <end position="21"/>
    </location>
</feature>
<name>A0A845MI36_9PROT</name>
<evidence type="ECO:0000256" key="1">
    <source>
        <dbReference type="SAM" id="SignalP"/>
    </source>
</evidence>
<feature type="chain" id="PRO_5032591262" description="TNase-like domain-containing protein" evidence="1">
    <location>
        <begin position="22"/>
        <end position="257"/>
    </location>
</feature>
<evidence type="ECO:0000313" key="2">
    <source>
        <dbReference type="EMBL" id="MZR23282.1"/>
    </source>
</evidence>
<dbReference type="RefSeq" id="WP_161339763.1">
    <property type="nucleotide sequence ID" value="NZ_JBHSDG010000003.1"/>
</dbReference>
<dbReference type="OrthoDB" id="7618306at2"/>
<accession>A0A845MI36</accession>
<dbReference type="EMBL" id="WTVA01000015">
    <property type="protein sequence ID" value="MZR23282.1"/>
    <property type="molecule type" value="Genomic_DNA"/>
</dbReference>
<keyword evidence="3" id="KW-1185">Reference proteome</keyword>
<dbReference type="AlphaFoldDB" id="A0A845MI36"/>
<evidence type="ECO:0000313" key="3">
    <source>
        <dbReference type="Proteomes" id="UP000445696"/>
    </source>
</evidence>
<proteinExistence type="predicted"/>
<gene>
    <name evidence="2" type="ORF">GQF03_13170</name>
</gene>
<dbReference type="InterPro" id="IPR035437">
    <property type="entry name" value="SNase_OB-fold_sf"/>
</dbReference>
<evidence type="ECO:0008006" key="4">
    <source>
        <dbReference type="Google" id="ProtNLM"/>
    </source>
</evidence>
<keyword evidence="1" id="KW-0732">Signal</keyword>
<sequence length="257" mass="29170">MRAVWIILALLALGSSGLADPAVGVFHADRIDGDRVITREDVRVSFYGVRMVGKETDPALHQRAVRFLTEAFDTLPFRLDDAVFRESGIGVNRYGDRQGMILLADGRWLQEELVLRGFGLWNGAAGYPLPLRERLIRAENAAMIEKSGIWRRFSIIDANRPPKAYWKGEFIIAEGTIRDVYRSPSVTYLNFGDDWRTDFTAAIPARARKKFEAGGWKLADLKNRSVTIRGRVRFYNGPYMELDFPEQLEREEVAGEG</sequence>
<organism evidence="2 3">
    <name type="scientific">Sneathiella chungangensis</name>
    <dbReference type="NCBI Taxonomy" id="1418234"/>
    <lineage>
        <taxon>Bacteria</taxon>
        <taxon>Pseudomonadati</taxon>
        <taxon>Pseudomonadota</taxon>
        <taxon>Alphaproteobacteria</taxon>
        <taxon>Sneathiellales</taxon>
        <taxon>Sneathiellaceae</taxon>
        <taxon>Sneathiella</taxon>
    </lineage>
</organism>
<reference evidence="2 3" key="1">
    <citation type="journal article" date="2014" name="Int. J. Syst. Evol. Microbiol.">
        <title>Sneathiella chungangensis sp. nov., isolated from a marine sand, and emended description of the genus Sneathiella.</title>
        <authorList>
            <person name="Siamphan C."/>
            <person name="Kim H."/>
            <person name="Lee J.S."/>
            <person name="Kim W."/>
        </authorList>
    </citation>
    <scope>NUCLEOTIDE SEQUENCE [LARGE SCALE GENOMIC DNA]</scope>
    <source>
        <strain evidence="2 3">KCTC 32476</strain>
    </source>
</reference>
<dbReference type="Gene3D" id="2.40.50.90">
    <property type="match status" value="1"/>
</dbReference>